<sequence length="268" mass="28993">MVLATEFPMIRKDDRQSGNTLDMAHLPALGGKAWPALHFLWAAMLLTGGLLLMPRLFAFTDLYITYSLSAFIVLVAAIGFGLYRFRDRSALKSGGFGAANAITMGRGVLICLVAGAIGQAWSASAAWTFVAVSSFALIMDGFDGWYARRNGDDSPFGALFDQETDAAFILILAILVVDQGKAGPWIVLSGLLRYLFVFTGLFVDRLRAPLGPSIRRKTVCVIQVVSLVVCLAPIIPPGLSLWIAALSLALLFYSFAVDVISLMKRQHA</sequence>
<dbReference type="PROSITE" id="PS00379">
    <property type="entry name" value="CDP_ALCOHOL_P_TRANSF"/>
    <property type="match status" value="1"/>
</dbReference>
<keyword evidence="3" id="KW-0472">Membrane</keyword>
<evidence type="ECO:0000256" key="3">
    <source>
        <dbReference type="SAM" id="Phobius"/>
    </source>
</evidence>
<feature type="transmembrane region" description="Helical" evidence="3">
    <location>
        <begin position="124"/>
        <end position="146"/>
    </location>
</feature>
<dbReference type="InterPro" id="IPR048254">
    <property type="entry name" value="CDP_ALCOHOL_P_TRANSF_CS"/>
</dbReference>
<dbReference type="Gene3D" id="1.20.120.1760">
    <property type="match status" value="1"/>
</dbReference>
<evidence type="ECO:0000256" key="2">
    <source>
        <dbReference type="RuleBase" id="RU003750"/>
    </source>
</evidence>
<evidence type="ECO:0000313" key="4">
    <source>
        <dbReference type="EMBL" id="RVU39148.1"/>
    </source>
</evidence>
<keyword evidence="5" id="KW-1185">Reference proteome</keyword>
<protein>
    <submittedName>
        <fullName evidence="4">CDP-alcohol phosphatidyltransferase family protein</fullName>
    </submittedName>
</protein>
<dbReference type="EMBL" id="SADE01000001">
    <property type="protein sequence ID" value="RVU39148.1"/>
    <property type="molecule type" value="Genomic_DNA"/>
</dbReference>
<dbReference type="GO" id="GO:0016020">
    <property type="term" value="C:membrane"/>
    <property type="evidence" value="ECO:0007669"/>
    <property type="project" value="InterPro"/>
</dbReference>
<evidence type="ECO:0000313" key="5">
    <source>
        <dbReference type="Proteomes" id="UP000287447"/>
    </source>
</evidence>
<feature type="transmembrane region" description="Helical" evidence="3">
    <location>
        <begin position="95"/>
        <end position="118"/>
    </location>
</feature>
<accession>A0A3S2WC91</accession>
<evidence type="ECO:0000256" key="1">
    <source>
        <dbReference type="ARBA" id="ARBA00022679"/>
    </source>
</evidence>
<dbReference type="Proteomes" id="UP000287447">
    <property type="component" value="Unassembled WGS sequence"/>
</dbReference>
<dbReference type="Pfam" id="PF01066">
    <property type="entry name" value="CDP-OH_P_transf"/>
    <property type="match status" value="1"/>
</dbReference>
<feature type="transmembrane region" description="Helical" evidence="3">
    <location>
        <begin position="39"/>
        <end position="57"/>
    </location>
</feature>
<proteinExistence type="inferred from homology"/>
<dbReference type="GO" id="GO:0016780">
    <property type="term" value="F:phosphotransferase activity, for other substituted phosphate groups"/>
    <property type="evidence" value="ECO:0007669"/>
    <property type="project" value="InterPro"/>
</dbReference>
<feature type="transmembrane region" description="Helical" evidence="3">
    <location>
        <begin position="218"/>
        <end position="235"/>
    </location>
</feature>
<keyword evidence="3" id="KW-1133">Transmembrane helix</keyword>
<keyword evidence="1 2" id="KW-0808">Transferase</keyword>
<feature type="transmembrane region" description="Helical" evidence="3">
    <location>
        <begin position="63"/>
        <end position="83"/>
    </location>
</feature>
<feature type="transmembrane region" description="Helical" evidence="3">
    <location>
        <begin position="241"/>
        <end position="263"/>
    </location>
</feature>
<name>A0A3S2WC91_9PROT</name>
<dbReference type="InterPro" id="IPR000462">
    <property type="entry name" value="CDP-OH_P_trans"/>
</dbReference>
<dbReference type="AlphaFoldDB" id="A0A3S2WC91"/>
<comment type="caution">
    <text evidence="4">The sequence shown here is derived from an EMBL/GenBank/DDBJ whole genome shotgun (WGS) entry which is preliminary data.</text>
</comment>
<keyword evidence="3" id="KW-0812">Transmembrane</keyword>
<gene>
    <name evidence="4" type="ORF">EOI86_07825</name>
</gene>
<dbReference type="InterPro" id="IPR043130">
    <property type="entry name" value="CDP-OH_PTrfase_TM_dom"/>
</dbReference>
<feature type="transmembrane region" description="Helical" evidence="3">
    <location>
        <begin position="183"/>
        <end position="206"/>
    </location>
</feature>
<reference evidence="5" key="1">
    <citation type="submission" date="2019-01" db="EMBL/GenBank/DDBJ databases">
        <title>Gri0909 isolated from a small marine red alga.</title>
        <authorList>
            <person name="Kim J."/>
            <person name="Jeong S.E."/>
            <person name="Jeon C.O."/>
        </authorList>
    </citation>
    <scope>NUCLEOTIDE SEQUENCE [LARGE SCALE GENOMIC DNA]</scope>
    <source>
        <strain evidence="5">Gri0909</strain>
    </source>
</reference>
<organism evidence="4 5">
    <name type="scientific">Hwanghaeella grinnelliae</name>
    <dbReference type="NCBI Taxonomy" id="2500179"/>
    <lineage>
        <taxon>Bacteria</taxon>
        <taxon>Pseudomonadati</taxon>
        <taxon>Pseudomonadota</taxon>
        <taxon>Alphaproteobacteria</taxon>
        <taxon>Rhodospirillales</taxon>
        <taxon>Rhodospirillaceae</taxon>
        <taxon>Hwanghaeella</taxon>
    </lineage>
</organism>
<comment type="similarity">
    <text evidence="2">Belongs to the CDP-alcohol phosphatidyltransferase class-I family.</text>
</comment>
<dbReference type="GO" id="GO:0008654">
    <property type="term" value="P:phospholipid biosynthetic process"/>
    <property type="evidence" value="ECO:0007669"/>
    <property type="project" value="InterPro"/>
</dbReference>